<dbReference type="PANTHER" id="PTHR31236">
    <property type="entry name" value="BURP DOMAIN PROTEIN USPL1-LIKE"/>
    <property type="match status" value="1"/>
</dbReference>
<proteinExistence type="predicted"/>
<keyword evidence="5" id="KW-1185">Reference proteome</keyword>
<evidence type="ECO:0000313" key="4">
    <source>
        <dbReference type="EMBL" id="KAF3435597.1"/>
    </source>
</evidence>
<dbReference type="Pfam" id="PF03181">
    <property type="entry name" value="BURP"/>
    <property type="match status" value="1"/>
</dbReference>
<sequence length="295" mass="33241">MGFGLASYSLLLHLLLVMCAQDSEEDNIIRLPGSNSEIHTDHDHGHLGTTGTEHLHSHQPSHINMMMHHINPSEMRFFTMEDMFVGKTMPVYFRRKEPSNSRLFLPRHKADSIPFSLKELPQLLQYFSISPDSPQAKSMEGTLRQCDNKPITGEVKLCATSLESMLDFNRGVFGLDSAFSVVTTTYFSDSNVSFQNYTILKVPKEILASKMVACHSLPYSYAVFYCHSQKSENKVYKVSLSGDNGDRIEAVAVCHMDTSQWSRNHASFRVLGIEPGTSPVCHFFPADNLIWVDSI</sequence>
<feature type="domain" description="BURP" evidence="3">
    <location>
        <begin position="77"/>
        <end position="294"/>
    </location>
</feature>
<evidence type="ECO:0000313" key="5">
    <source>
        <dbReference type="Proteomes" id="UP000796880"/>
    </source>
</evidence>
<comment type="caution">
    <text evidence="4">The sequence shown here is derived from an EMBL/GenBank/DDBJ whole genome shotgun (WGS) entry which is preliminary data.</text>
</comment>
<reference evidence="4" key="1">
    <citation type="submission" date="2020-03" db="EMBL/GenBank/DDBJ databases">
        <title>A high-quality chromosome-level genome assembly of a woody plant with both climbing and erect habits, Rhamnella rubrinervis.</title>
        <authorList>
            <person name="Lu Z."/>
            <person name="Yang Y."/>
            <person name="Zhu X."/>
            <person name="Sun Y."/>
        </authorList>
    </citation>
    <scope>NUCLEOTIDE SEQUENCE</scope>
    <source>
        <strain evidence="4">BYM</strain>
        <tissue evidence="4">Leaf</tissue>
    </source>
</reference>
<feature type="chain" id="PRO_5035420199" description="BURP domain-containing protein" evidence="2">
    <location>
        <begin position="26"/>
        <end position="295"/>
    </location>
</feature>
<evidence type="ECO:0000256" key="2">
    <source>
        <dbReference type="SAM" id="SignalP"/>
    </source>
</evidence>
<gene>
    <name evidence="4" type="ORF">FNV43_RR22688</name>
</gene>
<evidence type="ECO:0000256" key="1">
    <source>
        <dbReference type="SAM" id="MobiDB-lite"/>
    </source>
</evidence>
<dbReference type="InterPro" id="IPR044816">
    <property type="entry name" value="BURP"/>
</dbReference>
<feature type="signal peptide" evidence="2">
    <location>
        <begin position="1"/>
        <end position="25"/>
    </location>
</feature>
<dbReference type="PANTHER" id="PTHR31236:SF32">
    <property type="entry name" value="BURP DOMAIN PROTEIN USPL1-LIKE"/>
    <property type="match status" value="1"/>
</dbReference>
<name>A0A8K0GNF1_9ROSA</name>
<accession>A0A8K0GNF1</accession>
<dbReference type="PROSITE" id="PS51277">
    <property type="entry name" value="BURP"/>
    <property type="match status" value="1"/>
</dbReference>
<feature type="region of interest" description="Disordered" evidence="1">
    <location>
        <begin position="35"/>
        <end position="57"/>
    </location>
</feature>
<dbReference type="InterPro" id="IPR004873">
    <property type="entry name" value="BURP_dom"/>
</dbReference>
<organism evidence="4 5">
    <name type="scientific">Rhamnella rubrinervis</name>
    <dbReference type="NCBI Taxonomy" id="2594499"/>
    <lineage>
        <taxon>Eukaryota</taxon>
        <taxon>Viridiplantae</taxon>
        <taxon>Streptophyta</taxon>
        <taxon>Embryophyta</taxon>
        <taxon>Tracheophyta</taxon>
        <taxon>Spermatophyta</taxon>
        <taxon>Magnoliopsida</taxon>
        <taxon>eudicotyledons</taxon>
        <taxon>Gunneridae</taxon>
        <taxon>Pentapetalae</taxon>
        <taxon>rosids</taxon>
        <taxon>fabids</taxon>
        <taxon>Rosales</taxon>
        <taxon>Rhamnaceae</taxon>
        <taxon>rhamnoid group</taxon>
        <taxon>Rhamneae</taxon>
        <taxon>Rhamnella</taxon>
    </lineage>
</organism>
<dbReference type="AlphaFoldDB" id="A0A8K0GNF1"/>
<evidence type="ECO:0000259" key="3">
    <source>
        <dbReference type="PROSITE" id="PS51277"/>
    </source>
</evidence>
<dbReference type="Proteomes" id="UP000796880">
    <property type="component" value="Unassembled WGS sequence"/>
</dbReference>
<keyword evidence="2" id="KW-0732">Signal</keyword>
<protein>
    <recommendedName>
        <fullName evidence="3">BURP domain-containing protein</fullName>
    </recommendedName>
</protein>
<dbReference type="EMBL" id="VOIH02000010">
    <property type="protein sequence ID" value="KAF3435597.1"/>
    <property type="molecule type" value="Genomic_DNA"/>
</dbReference>
<dbReference type="SMART" id="SM01045">
    <property type="entry name" value="BURP"/>
    <property type="match status" value="1"/>
</dbReference>
<dbReference type="OrthoDB" id="1909293at2759"/>